<evidence type="ECO:0000313" key="2">
    <source>
        <dbReference type="EMBL" id="KAF2260122.1"/>
    </source>
</evidence>
<reference evidence="3" key="1">
    <citation type="journal article" date="2020" name="Stud. Mycol.">
        <title>101 Dothideomycetes genomes: A test case for predicting lifestyles and emergence of pathogens.</title>
        <authorList>
            <person name="Haridas S."/>
            <person name="Albert R."/>
            <person name="Binder M."/>
            <person name="Bloem J."/>
            <person name="LaButti K."/>
            <person name="Salamov A."/>
            <person name="Andreopoulos B."/>
            <person name="Baker S."/>
            <person name="Barry K."/>
            <person name="Bills G."/>
            <person name="Bluhm B."/>
            <person name="Cannon C."/>
            <person name="Castanera R."/>
            <person name="Culley D."/>
            <person name="Daum C."/>
            <person name="Ezra D."/>
            <person name="Gonzalez J."/>
            <person name="Henrissat B."/>
            <person name="Kuo A."/>
            <person name="Liang C."/>
            <person name="Lipzen A."/>
            <person name="Lutzoni F."/>
            <person name="Magnuson J."/>
            <person name="Mondo S."/>
            <person name="Nolan M."/>
            <person name="Ohm R."/>
            <person name="Pangilinan J."/>
            <person name="Park H.-J."/>
            <person name="Ramirez L."/>
            <person name="Alfaro M."/>
            <person name="Sun H."/>
            <person name="Tritt A."/>
            <person name="Yoshinaga Y."/>
            <person name="Zwiers L.-H."/>
            <person name="Turgeon B."/>
            <person name="Goodwin S."/>
            <person name="Spatafora J."/>
            <person name="Crous P."/>
            <person name="Grigoriev I."/>
        </authorList>
    </citation>
    <scope>NUCLEOTIDE SEQUENCE [LARGE SCALE GENOMIC DNA]</scope>
    <source>
        <strain evidence="3">CBS 304.66</strain>
    </source>
</reference>
<gene>
    <name evidence="2" type="ORF">CC78DRAFT_547789</name>
</gene>
<dbReference type="Proteomes" id="UP000800093">
    <property type="component" value="Unassembled WGS sequence"/>
</dbReference>
<accession>A0A9P4K032</accession>
<dbReference type="EMBL" id="ML986689">
    <property type="protein sequence ID" value="KAF2260122.1"/>
    <property type="molecule type" value="Genomic_DNA"/>
</dbReference>
<evidence type="ECO:0000313" key="3">
    <source>
        <dbReference type="Proteomes" id="UP000800093"/>
    </source>
</evidence>
<organism evidence="2 3">
    <name type="scientific">Lojkania enalia</name>
    <dbReference type="NCBI Taxonomy" id="147567"/>
    <lineage>
        <taxon>Eukaryota</taxon>
        <taxon>Fungi</taxon>
        <taxon>Dikarya</taxon>
        <taxon>Ascomycota</taxon>
        <taxon>Pezizomycotina</taxon>
        <taxon>Dothideomycetes</taxon>
        <taxon>Pleosporomycetidae</taxon>
        <taxon>Pleosporales</taxon>
        <taxon>Pleosporales incertae sedis</taxon>
        <taxon>Lojkania</taxon>
    </lineage>
</organism>
<keyword evidence="3" id="KW-1185">Reference proteome</keyword>
<name>A0A9P4K032_9PLEO</name>
<feature type="chain" id="PRO_5040349887" evidence="1">
    <location>
        <begin position="19"/>
        <end position="163"/>
    </location>
</feature>
<sequence>MKFSLYSFALAALPFTLSSPTPEGAVGFVRIFTPFESRSASNAEVEGSRLDKRATCYVDVPSNPGFVRCYQSPSLSAGVVGVFQNDGYYPMQCWKYATGYPGSSTNCVSGNCQWDLYAPGPCYVPSSYTTGCSLCTRATPHAIVKSAEETMMEEADIWSSPMP</sequence>
<protein>
    <submittedName>
        <fullName evidence="2">Uncharacterized protein</fullName>
    </submittedName>
</protein>
<comment type="caution">
    <text evidence="2">The sequence shown here is derived from an EMBL/GenBank/DDBJ whole genome shotgun (WGS) entry which is preliminary data.</text>
</comment>
<evidence type="ECO:0000256" key="1">
    <source>
        <dbReference type="SAM" id="SignalP"/>
    </source>
</evidence>
<feature type="signal peptide" evidence="1">
    <location>
        <begin position="1"/>
        <end position="18"/>
    </location>
</feature>
<keyword evidence="1" id="KW-0732">Signal</keyword>
<dbReference type="AlphaFoldDB" id="A0A9P4K032"/>
<proteinExistence type="predicted"/>